<name>A0ACC2G1Y6_DALPE</name>
<gene>
    <name evidence="1" type="ORF">DPEC_G00229720</name>
</gene>
<protein>
    <submittedName>
        <fullName evidence="1">Uncharacterized protein</fullName>
    </submittedName>
</protein>
<proteinExistence type="predicted"/>
<accession>A0ACC2G1Y6</accession>
<sequence length="252" mass="26099">MATWWLTSGTTSGTAAMVSILISLASHVAMDTSCNAFRGFPGVPGIPGSHGADGKDGPKGMKGDPGESGLGVKGLKGELGEMGPPGRSGLPGDPGQAGPEGPPGKPGFKGSPSSVVSTTGTSYFSYKRNTGQPPSKHAAMHFDGQIVPGLNQSLEGDSLTDGEFTCTIQGMYFFTYHVSAKNLICLYIKKGEETMMSFCDSSAGFLVTSGSVVMELMSGDKVALQLAEYNSIINKEERADNTLTGILLFPTA</sequence>
<evidence type="ECO:0000313" key="2">
    <source>
        <dbReference type="Proteomes" id="UP001157502"/>
    </source>
</evidence>
<keyword evidence="2" id="KW-1185">Reference proteome</keyword>
<comment type="caution">
    <text evidence="1">The sequence shown here is derived from an EMBL/GenBank/DDBJ whole genome shotgun (WGS) entry which is preliminary data.</text>
</comment>
<reference evidence="1" key="1">
    <citation type="submission" date="2021-05" db="EMBL/GenBank/DDBJ databases">
        <authorList>
            <person name="Pan Q."/>
            <person name="Jouanno E."/>
            <person name="Zahm M."/>
            <person name="Klopp C."/>
            <person name="Cabau C."/>
            <person name="Louis A."/>
            <person name="Berthelot C."/>
            <person name="Parey E."/>
            <person name="Roest Crollius H."/>
            <person name="Montfort J."/>
            <person name="Robinson-Rechavi M."/>
            <person name="Bouchez O."/>
            <person name="Lampietro C."/>
            <person name="Lopez Roques C."/>
            <person name="Donnadieu C."/>
            <person name="Postlethwait J."/>
            <person name="Bobe J."/>
            <person name="Dillon D."/>
            <person name="Chandos A."/>
            <person name="von Hippel F."/>
            <person name="Guiguen Y."/>
        </authorList>
    </citation>
    <scope>NUCLEOTIDE SEQUENCE</scope>
    <source>
        <strain evidence="1">YG-Jan2019</strain>
    </source>
</reference>
<evidence type="ECO:0000313" key="1">
    <source>
        <dbReference type="EMBL" id="KAJ7997505.1"/>
    </source>
</evidence>
<organism evidence="1 2">
    <name type="scientific">Dallia pectoralis</name>
    <name type="common">Alaska blackfish</name>
    <dbReference type="NCBI Taxonomy" id="75939"/>
    <lineage>
        <taxon>Eukaryota</taxon>
        <taxon>Metazoa</taxon>
        <taxon>Chordata</taxon>
        <taxon>Craniata</taxon>
        <taxon>Vertebrata</taxon>
        <taxon>Euteleostomi</taxon>
        <taxon>Actinopterygii</taxon>
        <taxon>Neopterygii</taxon>
        <taxon>Teleostei</taxon>
        <taxon>Protacanthopterygii</taxon>
        <taxon>Esociformes</taxon>
        <taxon>Umbridae</taxon>
        <taxon>Dallia</taxon>
    </lineage>
</organism>
<dbReference type="Proteomes" id="UP001157502">
    <property type="component" value="Chromosome 19"/>
</dbReference>
<dbReference type="EMBL" id="CM055746">
    <property type="protein sequence ID" value="KAJ7997505.1"/>
    <property type="molecule type" value="Genomic_DNA"/>
</dbReference>